<dbReference type="FunFam" id="3.80.10.10:FF:000111">
    <property type="entry name" value="LRR receptor-like serine/threonine-protein kinase ERECTA"/>
    <property type="match status" value="1"/>
</dbReference>
<dbReference type="Gene3D" id="3.30.200.20">
    <property type="entry name" value="Phosphorylase Kinase, domain 1"/>
    <property type="match status" value="1"/>
</dbReference>
<accession>A0A8S0V9J4</accession>
<dbReference type="Gene3D" id="3.80.10.10">
    <property type="entry name" value="Ribonuclease Inhibitor"/>
    <property type="match status" value="2"/>
</dbReference>
<evidence type="ECO:0000256" key="13">
    <source>
        <dbReference type="ARBA" id="ARBA00022777"/>
    </source>
</evidence>
<dbReference type="PANTHER" id="PTHR27008:SF611">
    <property type="entry name" value="RECEPTOR KINASE"/>
    <property type="match status" value="1"/>
</dbReference>
<organism evidence="24 25">
    <name type="scientific">Olea europaea subsp. europaea</name>
    <dbReference type="NCBI Taxonomy" id="158383"/>
    <lineage>
        <taxon>Eukaryota</taxon>
        <taxon>Viridiplantae</taxon>
        <taxon>Streptophyta</taxon>
        <taxon>Embryophyta</taxon>
        <taxon>Tracheophyta</taxon>
        <taxon>Spermatophyta</taxon>
        <taxon>Magnoliopsida</taxon>
        <taxon>eudicotyledons</taxon>
        <taxon>Gunneridae</taxon>
        <taxon>Pentapetalae</taxon>
        <taxon>asterids</taxon>
        <taxon>lamiids</taxon>
        <taxon>Lamiales</taxon>
        <taxon>Oleaceae</taxon>
        <taxon>Oleeae</taxon>
        <taxon>Olea</taxon>
    </lineage>
</organism>
<dbReference type="EC" id="2.7.11.1" evidence="3"/>
<evidence type="ECO:0000256" key="22">
    <source>
        <dbReference type="SAM" id="Phobius"/>
    </source>
</evidence>
<keyword evidence="5" id="KW-0723">Serine/threonine-protein kinase</keyword>
<evidence type="ECO:0000256" key="16">
    <source>
        <dbReference type="ARBA" id="ARBA00023136"/>
    </source>
</evidence>
<sequence>MIMTNLDDGAHGRLAKGYPRQLLSGGLPVELGSLGRLQILNISSNFLQGQVPASLHGCTNLTSLVLRKNFLIGNIPTEIGLLQKLVKLDLKSNNLTGTIPASIGNLTSFQLLDVSFNILRGGIPNTISQLVNLKYFIVSVNSFFGEFPPQLYNLTSLEEIILAYNSKVFGGSIFKEITNLKNLYFLAAFGNNLIGAIPDSIGMLSSMGMAYLNGNKLTGEIPSSFGNMSQLQRLFLFDNNLTGTIPPSLVNCKQLDILYLNNNNLSGTIEPLMEISSLLAFNVSRNSLTGFLPVGFGNLSQLVDIDLSHNKFSGEIPNAIGKCQPIERMWMQDNLLQGSIPSLEDLQALVYLNLSSNNLAGEISRYFANISSLIQLNLSFNNLEGEVPVQGVFSNLSALDIIGNTNVCGGIQELNLPKCRTQKPQKSHKKHSISLKLILPIASIAAIAVLSLILLLLYQIKYWKKRPHSTSPSMPFYQKISYDELLKATGGFSSQNIIGSGAFGTVFKGTLGSDESTIAVKVLSLQRSGATKSFLAECQALRNIRHRNLVKVINACSSSDFQGNDFKALVYQFMPNGSLEKINIAIDVASALYYLHHQCQTPVVHCNLKPQNILLDDNLTAYVGDFGLARLLPMEAISQQFSSLGVKGTIGYAAPAYGMGSQISIQGDVYSYGILLLEIFTERKPTDELFKENMNLHHFVKIGLPERVMEILEKSSLRLESQRLEEAGPSNLRSKQTECLVSILELGVACSAESPQDRRSMEQVYRELRMIKEKFIKAGLNEIN</sequence>
<dbReference type="AlphaFoldDB" id="A0A8S0V9J4"/>
<evidence type="ECO:0000256" key="9">
    <source>
        <dbReference type="ARBA" id="ARBA00022692"/>
    </source>
</evidence>
<evidence type="ECO:0000256" key="19">
    <source>
        <dbReference type="ARBA" id="ARBA00047899"/>
    </source>
</evidence>
<dbReference type="PROSITE" id="PS50011">
    <property type="entry name" value="PROTEIN_KINASE_DOM"/>
    <property type="match status" value="1"/>
</dbReference>
<keyword evidence="6" id="KW-0597">Phosphoprotein</keyword>
<evidence type="ECO:0000256" key="14">
    <source>
        <dbReference type="ARBA" id="ARBA00022840"/>
    </source>
</evidence>
<dbReference type="Gramene" id="OE9A031170T1">
    <property type="protein sequence ID" value="OE9A031170C1"/>
    <property type="gene ID" value="OE9A031170"/>
</dbReference>
<dbReference type="GO" id="GO:0009791">
    <property type="term" value="P:post-embryonic development"/>
    <property type="evidence" value="ECO:0007669"/>
    <property type="project" value="UniProtKB-ARBA"/>
</dbReference>
<dbReference type="InterPro" id="IPR003591">
    <property type="entry name" value="Leu-rich_rpt_typical-subtyp"/>
</dbReference>
<dbReference type="PROSITE" id="PS00107">
    <property type="entry name" value="PROTEIN_KINASE_ATP"/>
    <property type="match status" value="1"/>
</dbReference>
<evidence type="ECO:0000256" key="8">
    <source>
        <dbReference type="ARBA" id="ARBA00022679"/>
    </source>
</evidence>
<protein>
    <recommendedName>
        <fullName evidence="3">non-specific serine/threonine protein kinase</fullName>
        <ecNumber evidence="3">2.7.11.1</ecNumber>
    </recommendedName>
</protein>
<dbReference type="InterPro" id="IPR017441">
    <property type="entry name" value="Protein_kinase_ATP_BS"/>
</dbReference>
<comment type="caution">
    <text evidence="24">The sequence shown here is derived from an EMBL/GenBank/DDBJ whole genome shotgun (WGS) entry which is preliminary data.</text>
</comment>
<keyword evidence="8" id="KW-0808">Transferase</keyword>
<evidence type="ECO:0000256" key="11">
    <source>
        <dbReference type="ARBA" id="ARBA00022737"/>
    </source>
</evidence>
<evidence type="ECO:0000256" key="18">
    <source>
        <dbReference type="ARBA" id="ARBA00023180"/>
    </source>
</evidence>
<dbReference type="Pfam" id="PF00560">
    <property type="entry name" value="LRR_1"/>
    <property type="match status" value="5"/>
</dbReference>
<keyword evidence="14 21" id="KW-0067">ATP-binding</keyword>
<proteinExistence type="inferred from homology"/>
<keyword evidence="13 24" id="KW-0418">Kinase</keyword>
<dbReference type="SUPFAM" id="SSF56112">
    <property type="entry name" value="Protein kinase-like (PK-like)"/>
    <property type="match status" value="1"/>
</dbReference>
<evidence type="ECO:0000256" key="21">
    <source>
        <dbReference type="PROSITE-ProRule" id="PRU10141"/>
    </source>
</evidence>
<evidence type="ECO:0000256" key="17">
    <source>
        <dbReference type="ARBA" id="ARBA00023170"/>
    </source>
</evidence>
<dbReference type="SMART" id="SM00220">
    <property type="entry name" value="S_TKc"/>
    <property type="match status" value="1"/>
</dbReference>
<feature type="transmembrane region" description="Helical" evidence="22">
    <location>
        <begin position="437"/>
        <end position="458"/>
    </location>
</feature>
<dbReference type="FunFam" id="1.10.510.10:FF:000358">
    <property type="entry name" value="Putative leucine-rich repeat receptor-like serine/threonine-protein kinase"/>
    <property type="match status" value="1"/>
</dbReference>
<dbReference type="FunFam" id="3.80.10.10:FF:000233">
    <property type="entry name" value="Leucine-rich repeat receptor-like protein kinase TDR"/>
    <property type="match status" value="1"/>
</dbReference>
<comment type="catalytic activity">
    <reaction evidence="20">
        <text>L-seryl-[protein] + ATP = O-phospho-L-seryl-[protein] + ADP + H(+)</text>
        <dbReference type="Rhea" id="RHEA:17989"/>
        <dbReference type="Rhea" id="RHEA-COMP:9863"/>
        <dbReference type="Rhea" id="RHEA-COMP:11604"/>
        <dbReference type="ChEBI" id="CHEBI:15378"/>
        <dbReference type="ChEBI" id="CHEBI:29999"/>
        <dbReference type="ChEBI" id="CHEBI:30616"/>
        <dbReference type="ChEBI" id="CHEBI:83421"/>
        <dbReference type="ChEBI" id="CHEBI:456216"/>
        <dbReference type="EC" id="2.7.11.1"/>
    </reaction>
</comment>
<keyword evidence="12 21" id="KW-0547">Nucleotide-binding</keyword>
<dbReference type="InterPro" id="IPR032675">
    <property type="entry name" value="LRR_dom_sf"/>
</dbReference>
<dbReference type="GO" id="GO:0006952">
    <property type="term" value="P:defense response"/>
    <property type="evidence" value="ECO:0007669"/>
    <property type="project" value="UniProtKB-ARBA"/>
</dbReference>
<feature type="binding site" evidence="21">
    <location>
        <position position="521"/>
    </location>
    <ligand>
        <name>ATP</name>
        <dbReference type="ChEBI" id="CHEBI:30616"/>
    </ligand>
</feature>
<keyword evidence="7" id="KW-0433">Leucine-rich repeat</keyword>
<dbReference type="EMBL" id="CACTIH010009180">
    <property type="protein sequence ID" value="CAA3026852.1"/>
    <property type="molecule type" value="Genomic_DNA"/>
</dbReference>
<keyword evidence="11" id="KW-0677">Repeat</keyword>
<evidence type="ECO:0000256" key="15">
    <source>
        <dbReference type="ARBA" id="ARBA00022989"/>
    </source>
</evidence>
<dbReference type="GO" id="GO:0004674">
    <property type="term" value="F:protein serine/threonine kinase activity"/>
    <property type="evidence" value="ECO:0007669"/>
    <property type="project" value="UniProtKB-KW"/>
</dbReference>
<evidence type="ECO:0000313" key="25">
    <source>
        <dbReference type="Proteomes" id="UP000594638"/>
    </source>
</evidence>
<evidence type="ECO:0000256" key="6">
    <source>
        <dbReference type="ARBA" id="ARBA00022553"/>
    </source>
</evidence>
<evidence type="ECO:0000256" key="12">
    <source>
        <dbReference type="ARBA" id="ARBA00022741"/>
    </source>
</evidence>
<comment type="similarity">
    <text evidence="2">Belongs to the RLP family.</text>
</comment>
<keyword evidence="10" id="KW-0732">Signal</keyword>
<evidence type="ECO:0000259" key="23">
    <source>
        <dbReference type="PROSITE" id="PS50011"/>
    </source>
</evidence>
<evidence type="ECO:0000256" key="3">
    <source>
        <dbReference type="ARBA" id="ARBA00012513"/>
    </source>
</evidence>
<dbReference type="InterPro" id="IPR001611">
    <property type="entry name" value="Leu-rich_rpt"/>
</dbReference>
<evidence type="ECO:0000256" key="10">
    <source>
        <dbReference type="ARBA" id="ARBA00022729"/>
    </source>
</evidence>
<name>A0A8S0V9J4_OLEEU</name>
<dbReference type="Gene3D" id="1.10.510.10">
    <property type="entry name" value="Transferase(Phosphotransferase) domain 1"/>
    <property type="match status" value="1"/>
</dbReference>
<evidence type="ECO:0000256" key="1">
    <source>
        <dbReference type="ARBA" id="ARBA00004162"/>
    </source>
</evidence>
<dbReference type="InterPro" id="IPR011009">
    <property type="entry name" value="Kinase-like_dom_sf"/>
</dbReference>
<keyword evidence="16 22" id="KW-0472">Membrane</keyword>
<keyword evidence="17 24" id="KW-0675">Receptor</keyword>
<dbReference type="FunFam" id="3.30.200.20:FF:000432">
    <property type="entry name" value="LRR receptor-like serine/threonine-protein kinase EFR"/>
    <property type="match status" value="1"/>
</dbReference>
<evidence type="ECO:0000256" key="7">
    <source>
        <dbReference type="ARBA" id="ARBA00022614"/>
    </source>
</evidence>
<dbReference type="InterPro" id="IPR051809">
    <property type="entry name" value="Plant_receptor-like_S/T_kinase"/>
</dbReference>
<dbReference type="PANTHER" id="PTHR27008">
    <property type="entry name" value="OS04G0122200 PROTEIN"/>
    <property type="match status" value="1"/>
</dbReference>
<dbReference type="Pfam" id="PF00069">
    <property type="entry name" value="Pkinase"/>
    <property type="match status" value="1"/>
</dbReference>
<comment type="catalytic activity">
    <reaction evidence="19">
        <text>L-threonyl-[protein] + ATP = O-phospho-L-threonyl-[protein] + ADP + H(+)</text>
        <dbReference type="Rhea" id="RHEA:46608"/>
        <dbReference type="Rhea" id="RHEA-COMP:11060"/>
        <dbReference type="Rhea" id="RHEA-COMP:11605"/>
        <dbReference type="ChEBI" id="CHEBI:15378"/>
        <dbReference type="ChEBI" id="CHEBI:30013"/>
        <dbReference type="ChEBI" id="CHEBI:30616"/>
        <dbReference type="ChEBI" id="CHEBI:61977"/>
        <dbReference type="ChEBI" id="CHEBI:456216"/>
        <dbReference type="EC" id="2.7.11.1"/>
    </reaction>
</comment>
<evidence type="ECO:0000256" key="4">
    <source>
        <dbReference type="ARBA" id="ARBA00022475"/>
    </source>
</evidence>
<dbReference type="SMART" id="SM00369">
    <property type="entry name" value="LRR_TYP"/>
    <property type="match status" value="6"/>
</dbReference>
<evidence type="ECO:0000313" key="24">
    <source>
        <dbReference type="EMBL" id="CAA3026852.1"/>
    </source>
</evidence>
<dbReference type="InterPro" id="IPR000719">
    <property type="entry name" value="Prot_kinase_dom"/>
</dbReference>
<feature type="domain" description="Protein kinase" evidence="23">
    <location>
        <begin position="492"/>
        <end position="776"/>
    </location>
</feature>
<dbReference type="Pfam" id="PF12799">
    <property type="entry name" value="LRR_4"/>
    <property type="match status" value="1"/>
</dbReference>
<keyword evidence="18" id="KW-0325">Glycoprotein</keyword>
<evidence type="ECO:0000256" key="2">
    <source>
        <dbReference type="ARBA" id="ARBA00009592"/>
    </source>
</evidence>
<evidence type="ECO:0000256" key="20">
    <source>
        <dbReference type="ARBA" id="ARBA00048679"/>
    </source>
</evidence>
<dbReference type="GO" id="GO:0051707">
    <property type="term" value="P:response to other organism"/>
    <property type="evidence" value="ECO:0007669"/>
    <property type="project" value="UniProtKB-ARBA"/>
</dbReference>
<comment type="subcellular location">
    <subcellularLocation>
        <location evidence="1">Cell membrane</location>
        <topology evidence="1">Single-pass membrane protein</topology>
    </subcellularLocation>
</comment>
<evidence type="ECO:0000256" key="5">
    <source>
        <dbReference type="ARBA" id="ARBA00022527"/>
    </source>
</evidence>
<dbReference type="Proteomes" id="UP000594638">
    <property type="component" value="Unassembled WGS sequence"/>
</dbReference>
<keyword evidence="4" id="KW-1003">Cell membrane</keyword>
<dbReference type="GO" id="GO:0005886">
    <property type="term" value="C:plasma membrane"/>
    <property type="evidence" value="ECO:0007669"/>
    <property type="project" value="UniProtKB-SubCell"/>
</dbReference>
<keyword evidence="15 22" id="KW-1133">Transmembrane helix</keyword>
<dbReference type="GO" id="GO:0005524">
    <property type="term" value="F:ATP binding"/>
    <property type="evidence" value="ECO:0007669"/>
    <property type="project" value="UniProtKB-UniRule"/>
</dbReference>
<reference evidence="24 25" key="1">
    <citation type="submission" date="2019-12" db="EMBL/GenBank/DDBJ databases">
        <authorList>
            <person name="Alioto T."/>
            <person name="Alioto T."/>
            <person name="Gomez Garrido J."/>
        </authorList>
    </citation>
    <scope>NUCLEOTIDE SEQUENCE [LARGE SCALE GENOMIC DNA]</scope>
</reference>
<dbReference type="InterPro" id="IPR025875">
    <property type="entry name" value="Leu-rich_rpt_4"/>
</dbReference>
<dbReference type="OrthoDB" id="1672915at2759"/>
<keyword evidence="9 22" id="KW-0812">Transmembrane</keyword>
<dbReference type="SUPFAM" id="SSF52058">
    <property type="entry name" value="L domain-like"/>
    <property type="match status" value="2"/>
</dbReference>
<gene>
    <name evidence="24" type="ORF">OLEA9_A031170</name>
</gene>
<keyword evidence="25" id="KW-1185">Reference proteome</keyword>